<organism evidence="2 3">
    <name type="scientific">Gigaspora margarita</name>
    <dbReference type="NCBI Taxonomy" id="4874"/>
    <lineage>
        <taxon>Eukaryota</taxon>
        <taxon>Fungi</taxon>
        <taxon>Fungi incertae sedis</taxon>
        <taxon>Mucoromycota</taxon>
        <taxon>Glomeromycotina</taxon>
        <taxon>Glomeromycetes</taxon>
        <taxon>Diversisporales</taxon>
        <taxon>Gigasporaceae</taxon>
        <taxon>Gigaspora</taxon>
    </lineage>
</organism>
<evidence type="ECO:0000313" key="3">
    <source>
        <dbReference type="Proteomes" id="UP000789901"/>
    </source>
</evidence>
<sequence length="162" mass="18857">SQETGIFFFSKEKRPQSDSQSSSKEHSKSNKSVNLGSKAKYTEKENISQTDLLQEILERLNCLEISKKEKYPVQDNNSQPEYKGKHKSKKKKRRSILHTSTIQISKLYRKLVKMYRTSEFTDSRTLLKSNQIILEVNTKLDTQIQALLNTINKECLDDLKGW</sequence>
<proteinExistence type="predicted"/>
<feature type="region of interest" description="Disordered" evidence="1">
    <location>
        <begin position="69"/>
        <end position="96"/>
    </location>
</feature>
<evidence type="ECO:0000313" key="2">
    <source>
        <dbReference type="EMBL" id="CAG8796521.1"/>
    </source>
</evidence>
<name>A0ABN7VS99_GIGMA</name>
<protein>
    <submittedName>
        <fullName evidence="2">28213_t:CDS:1</fullName>
    </submittedName>
</protein>
<feature type="region of interest" description="Disordered" evidence="1">
    <location>
        <begin position="1"/>
        <end position="40"/>
    </location>
</feature>
<evidence type="ECO:0000256" key="1">
    <source>
        <dbReference type="SAM" id="MobiDB-lite"/>
    </source>
</evidence>
<gene>
    <name evidence="2" type="ORF">GMARGA_LOCUS22214</name>
</gene>
<feature type="compositionally biased region" description="Basic residues" evidence="1">
    <location>
        <begin position="84"/>
        <end position="96"/>
    </location>
</feature>
<feature type="non-terminal residue" evidence="2">
    <location>
        <position position="1"/>
    </location>
</feature>
<accession>A0ABN7VS99</accession>
<keyword evidence="3" id="KW-1185">Reference proteome</keyword>
<dbReference type="Proteomes" id="UP000789901">
    <property type="component" value="Unassembled WGS sequence"/>
</dbReference>
<reference evidence="2 3" key="1">
    <citation type="submission" date="2021-06" db="EMBL/GenBank/DDBJ databases">
        <authorList>
            <person name="Kallberg Y."/>
            <person name="Tangrot J."/>
            <person name="Rosling A."/>
        </authorList>
    </citation>
    <scope>NUCLEOTIDE SEQUENCE [LARGE SCALE GENOMIC DNA]</scope>
    <source>
        <strain evidence="2 3">120-4 pot B 10/14</strain>
    </source>
</reference>
<comment type="caution">
    <text evidence="2">The sequence shown here is derived from an EMBL/GenBank/DDBJ whole genome shotgun (WGS) entry which is preliminary data.</text>
</comment>
<dbReference type="EMBL" id="CAJVQB010021220">
    <property type="protein sequence ID" value="CAG8796521.1"/>
    <property type="molecule type" value="Genomic_DNA"/>
</dbReference>